<dbReference type="OrthoDB" id="9776649at2"/>
<evidence type="ECO:0000256" key="1">
    <source>
        <dbReference type="ARBA" id="ARBA00023054"/>
    </source>
</evidence>
<dbReference type="Gene3D" id="3.40.50.300">
    <property type="entry name" value="P-loop containing nucleotide triphosphate hydrolases"/>
    <property type="match status" value="2"/>
</dbReference>
<organism evidence="3 4">
    <name type="scientific">Anaerobranca californiensis DSM 14826</name>
    <dbReference type="NCBI Taxonomy" id="1120989"/>
    <lineage>
        <taxon>Bacteria</taxon>
        <taxon>Bacillati</taxon>
        <taxon>Bacillota</taxon>
        <taxon>Clostridia</taxon>
        <taxon>Eubacteriales</taxon>
        <taxon>Proteinivoracaceae</taxon>
        <taxon>Anaerobranca</taxon>
    </lineage>
</organism>
<feature type="coiled-coil region" evidence="2">
    <location>
        <begin position="848"/>
        <end position="882"/>
    </location>
</feature>
<accession>A0A1M6PC66</accession>
<dbReference type="InterPro" id="IPR013496">
    <property type="entry name" value="CHP02680"/>
</dbReference>
<feature type="coiled-coil region" evidence="2">
    <location>
        <begin position="930"/>
        <end position="964"/>
    </location>
</feature>
<feature type="coiled-coil region" evidence="2">
    <location>
        <begin position="436"/>
        <end position="477"/>
    </location>
</feature>
<dbReference type="Pfam" id="PF13558">
    <property type="entry name" value="SbcC_Walker_B"/>
    <property type="match status" value="1"/>
</dbReference>
<feature type="coiled-coil region" evidence="2">
    <location>
        <begin position="225"/>
        <end position="390"/>
    </location>
</feature>
<feature type="coiled-coil region" evidence="2">
    <location>
        <begin position="729"/>
        <end position="821"/>
    </location>
</feature>
<dbReference type="RefSeq" id="WP_072907418.1">
    <property type="nucleotide sequence ID" value="NZ_FRAI01000014.1"/>
</dbReference>
<sequence length="1348" mass="158651">MADRWLLNKLGLVNFWYYDEEEFELEDGKLLLRGANGSGKSVTMQSFIPLLLDGNKRPERIDPFGTSARRIENYLLMKEGENERTAYLYIEFKKGDRYLTFGMGLKGVKGKPVDSWYFIITDGRRVKKDFFLYLDKGYEKIPLTKRELKNRLGEGNFYTESQKEYKGKVNEFLYGFSDLDDFDELMDLLINIRSPKLSKDFKPTTIYGILENSLRQLTEDDLRPMSEALENMDNIGERINRLEESLKALKGLATPYENYNIYIVYEKAKGYLEKYREIQRLNKQINDLTEEVVKGQKEGQRLTEQLAELKNELALAEEKLKEFARSDIKDVRDELEKITIELEEGYRNKKGKNEELERKKGLLREKELDKDKYNSRLREIVEQIAVLLSELDDYGKESSYEGHWLYKEDLNLKMLAEGAKEHRKKIKRGKGVLEKYEGKKRDMEKLLQKGDRVKREIDSAENKLRESEEYLTQVKEEYVENVVNWSKNNMFMVLEDSIFQQISKDVFSLENREGLSSLNNRVVDLYHRLKGNRTGQIEVCNVTIKGYEEKIEELMVKIQQLEAGKEIEFPKDQEVIKNRERLKEMGIPFLPFYKGVDFKGEICEEIKTKVEAALLDMGILDGLIIPEKYKNLIFEADGGCDKYLFPEPSFLSHNISQYLKVDSTELNGEITFEDVEMVLQSIQLENNGITYVDEKGNYGIGVIRGKGKKEYSLKYIGESARKNHRLKEIALLKEKIEEYQRLIDGEKEKIALLTGEIEKIEKELKIYPSSGDILKGMEIVDEERDNLNKLQRELKGILEEKEELAKELEELKKEVFTITEGLTIEKTVQSYLMAEQGIEDYIFTLNDLQTLLNSKKDTEELLTTTEERVRELEDDLDRILGELDRLYKFIKDKELRKQACEQRLAELGYEELKREIDFCYQIKEKNPREIERCNIDKARLEERLNNFQKRISEITEQLEKEEKFLAVYRDILEKEVQLGYVFTQDKAKDLYELSLKIEKDYSYIAKKSKGEYEDNLYQSFLRNNGILRDYFPKFTTINLSTIGDGSETLDDKYQQLYNESSRKDYRFRVEGKEVDLFLLTERISKELEENQLLLTDKEKEFFQNILIKTVSKKVSAKIHHSRNWIKRMNIIMGSMNTSSTLKLSLKWVAKKADNELQLDTNRLIEILEKEVIEAKDIEHLSQHFSSRVREILRQSEDGERKNYYTVIKEILDYRKWYEFKLYSSKEGEREKELTNNAFYQLSGGEKAMAMYVPLFTAVYSRYDKAKKDCPRIVALDEAFAGVDEENIRDMFRVLKEMDLDYLLNSQVLWGTYDTVENLAIAQIERPDNSEYVCVSRYLWKGKEIKYLG</sequence>
<gene>
    <name evidence="3" type="ORF">SAMN02745227_01396</name>
</gene>
<dbReference type="Proteomes" id="UP000243547">
    <property type="component" value="Unassembled WGS sequence"/>
</dbReference>
<evidence type="ECO:0000313" key="3">
    <source>
        <dbReference type="EMBL" id="SHK05470.1"/>
    </source>
</evidence>
<dbReference type="SUPFAM" id="SSF52540">
    <property type="entry name" value="P-loop containing nucleoside triphosphate hydrolases"/>
    <property type="match status" value="1"/>
</dbReference>
<reference evidence="4" key="1">
    <citation type="submission" date="2016-11" db="EMBL/GenBank/DDBJ databases">
        <authorList>
            <person name="Varghese N."/>
            <person name="Submissions S."/>
        </authorList>
    </citation>
    <scope>NUCLEOTIDE SEQUENCE [LARGE SCALE GENOMIC DNA]</scope>
    <source>
        <strain evidence="4">DSM 14826</strain>
    </source>
</reference>
<dbReference type="STRING" id="1120989.SAMN02745227_01396"/>
<protein>
    <submittedName>
        <fullName evidence="3">TIGR02680 family protein</fullName>
    </submittedName>
</protein>
<keyword evidence="1 2" id="KW-0175">Coiled coil</keyword>
<dbReference type="GO" id="GO:0005856">
    <property type="term" value="C:cytoskeleton"/>
    <property type="evidence" value="ECO:0007669"/>
    <property type="project" value="TreeGrafter"/>
</dbReference>
<proteinExistence type="predicted"/>
<dbReference type="PANTHER" id="PTHR32083">
    <property type="entry name" value="CILIA AND FLAGELLA-ASSOCIATED PROTEIN 58-RELATED"/>
    <property type="match status" value="1"/>
</dbReference>
<name>A0A1M6PC66_9FIRM</name>
<dbReference type="InterPro" id="IPR027417">
    <property type="entry name" value="P-loop_NTPase"/>
</dbReference>
<dbReference type="EMBL" id="FRAI01000014">
    <property type="protein sequence ID" value="SHK05470.1"/>
    <property type="molecule type" value="Genomic_DNA"/>
</dbReference>
<evidence type="ECO:0000313" key="4">
    <source>
        <dbReference type="Proteomes" id="UP000243547"/>
    </source>
</evidence>
<dbReference type="PANTHER" id="PTHR32083:SF48">
    <property type="entry name" value="TRANS-GOLGI NETWORK-LOCALIZED SYP41-INTERACTING PROTEIN 1"/>
    <property type="match status" value="1"/>
</dbReference>
<keyword evidence="4" id="KW-1185">Reference proteome</keyword>
<evidence type="ECO:0000256" key="2">
    <source>
        <dbReference type="SAM" id="Coils"/>
    </source>
</evidence>
<dbReference type="NCBIfam" id="TIGR02680">
    <property type="entry name" value="TIGR02680 family protein"/>
    <property type="match status" value="1"/>
</dbReference>